<dbReference type="Pfam" id="PF07298">
    <property type="entry name" value="NnrU"/>
    <property type="match status" value="1"/>
</dbReference>
<feature type="domain" description="NnrU" evidence="6">
    <location>
        <begin position="4"/>
        <end position="222"/>
    </location>
</feature>
<name>A0ABS0XZU9_9HYPH</name>
<comment type="subcellular location">
    <subcellularLocation>
        <location evidence="1">Membrane</location>
        <topology evidence="1">Multi-pass membrane protein</topology>
    </subcellularLocation>
</comment>
<protein>
    <submittedName>
        <fullName evidence="7">NnrU family protein</fullName>
    </submittedName>
</protein>
<feature type="transmembrane region" description="Helical" evidence="5">
    <location>
        <begin position="195"/>
        <end position="220"/>
    </location>
</feature>
<evidence type="ECO:0000313" key="8">
    <source>
        <dbReference type="Proteomes" id="UP000620670"/>
    </source>
</evidence>
<evidence type="ECO:0000259" key="6">
    <source>
        <dbReference type="Pfam" id="PF07298"/>
    </source>
</evidence>
<keyword evidence="2 5" id="KW-0812">Transmembrane</keyword>
<evidence type="ECO:0000256" key="2">
    <source>
        <dbReference type="ARBA" id="ARBA00022692"/>
    </source>
</evidence>
<feature type="transmembrane region" description="Helical" evidence="5">
    <location>
        <begin position="35"/>
        <end position="53"/>
    </location>
</feature>
<dbReference type="InterPro" id="IPR009915">
    <property type="entry name" value="NnrU_dom"/>
</dbReference>
<feature type="transmembrane region" description="Helical" evidence="5">
    <location>
        <begin position="73"/>
        <end position="91"/>
    </location>
</feature>
<proteinExistence type="predicted"/>
<dbReference type="Proteomes" id="UP000620670">
    <property type="component" value="Unassembled WGS sequence"/>
</dbReference>
<evidence type="ECO:0000256" key="5">
    <source>
        <dbReference type="SAM" id="Phobius"/>
    </source>
</evidence>
<feature type="transmembrane region" description="Helical" evidence="5">
    <location>
        <begin position="135"/>
        <end position="154"/>
    </location>
</feature>
<gene>
    <name evidence="7" type="ORF">JAO75_09145</name>
</gene>
<evidence type="ECO:0000256" key="3">
    <source>
        <dbReference type="ARBA" id="ARBA00022989"/>
    </source>
</evidence>
<keyword evidence="4 5" id="KW-0472">Membrane</keyword>
<feature type="transmembrane region" description="Helical" evidence="5">
    <location>
        <begin position="111"/>
        <end position="128"/>
    </location>
</feature>
<reference evidence="8" key="1">
    <citation type="submission" date="2020-12" db="EMBL/GenBank/DDBJ databases">
        <title>Hymenobacter sp.</title>
        <authorList>
            <person name="Kim M.K."/>
        </authorList>
    </citation>
    <scope>NUCLEOTIDE SEQUENCE [LARGE SCALE GENOMIC DNA]</scope>
    <source>
        <strain evidence="8">BT325</strain>
    </source>
</reference>
<dbReference type="EMBL" id="JAELXT010000007">
    <property type="protein sequence ID" value="MBJ6125578.1"/>
    <property type="molecule type" value="Genomic_DNA"/>
</dbReference>
<comment type="caution">
    <text evidence="7">The sequence shown here is derived from an EMBL/GenBank/DDBJ whole genome shotgun (WGS) entry which is preliminary data.</text>
</comment>
<evidence type="ECO:0000256" key="1">
    <source>
        <dbReference type="ARBA" id="ARBA00004141"/>
    </source>
</evidence>
<organism evidence="7 8">
    <name type="scientific">Microvirga splendida</name>
    <dbReference type="NCBI Taxonomy" id="2795727"/>
    <lineage>
        <taxon>Bacteria</taxon>
        <taxon>Pseudomonadati</taxon>
        <taxon>Pseudomonadota</taxon>
        <taxon>Alphaproteobacteria</taxon>
        <taxon>Hyphomicrobiales</taxon>
        <taxon>Methylobacteriaceae</taxon>
        <taxon>Microvirga</taxon>
    </lineage>
</organism>
<evidence type="ECO:0000256" key="4">
    <source>
        <dbReference type="ARBA" id="ARBA00023136"/>
    </source>
</evidence>
<accession>A0ABS0XZU9</accession>
<evidence type="ECO:0000313" key="7">
    <source>
        <dbReference type="EMBL" id="MBJ6125578.1"/>
    </source>
</evidence>
<dbReference type="RefSeq" id="WP_199048514.1">
    <property type="nucleotide sequence ID" value="NZ_JAELXT010000007.1"/>
</dbReference>
<sequence length="230" mass="24931">MIEFCVALATFLAAHLIPASRGLRARLILLMGRTAYLTVYSILSLILLGWLIMAAQRTDTVWLWDPAPWQWHVPFIVMPVAAFLFVAGLLSANPLSISLRGGSEPGPITAITRHPVLWAFLLWAAAHIPPNGTAVALLLFGAMALFSLLGFILLDVKACKRLGPERWRELAVGTSVLPFAALLSGRARWRSLRPLFVPALIAAALYAWFVLQGHALLIGVDPLAGLTALG</sequence>
<keyword evidence="8" id="KW-1185">Reference proteome</keyword>
<keyword evidence="3 5" id="KW-1133">Transmembrane helix</keyword>